<dbReference type="PROSITE" id="PS50005">
    <property type="entry name" value="TPR"/>
    <property type="match status" value="5"/>
</dbReference>
<evidence type="ECO:0000256" key="5">
    <source>
        <dbReference type="ARBA" id="ARBA00022824"/>
    </source>
</evidence>
<dbReference type="SMART" id="SM00028">
    <property type="entry name" value="TPR"/>
    <property type="match status" value="6"/>
</dbReference>
<evidence type="ECO:0000313" key="10">
    <source>
        <dbReference type="EMBL" id="JAI41142.1"/>
    </source>
</evidence>
<dbReference type="GO" id="GO:0005788">
    <property type="term" value="C:endoplasmic reticulum lumen"/>
    <property type="evidence" value="ECO:0007669"/>
    <property type="project" value="UniProtKB-SubCell"/>
</dbReference>
<keyword evidence="2 8" id="KW-0732">Signal</keyword>
<dbReference type="PANTHER" id="PTHR44140:SF2">
    <property type="entry name" value="LD25575P"/>
    <property type="match status" value="1"/>
</dbReference>
<feature type="repeat" description="TPR" evidence="6">
    <location>
        <begin position="111"/>
        <end position="144"/>
    </location>
</feature>
<dbReference type="Pfam" id="PF00226">
    <property type="entry name" value="DnaJ"/>
    <property type="match status" value="1"/>
</dbReference>
<dbReference type="GO" id="GO:0034975">
    <property type="term" value="P:protein folding in endoplasmic reticulum"/>
    <property type="evidence" value="ECO:0007669"/>
    <property type="project" value="TreeGrafter"/>
</dbReference>
<feature type="region of interest" description="Disordered" evidence="7">
    <location>
        <begin position="453"/>
        <end position="482"/>
    </location>
</feature>
<dbReference type="Pfam" id="PF13414">
    <property type="entry name" value="TPR_11"/>
    <property type="match status" value="1"/>
</dbReference>
<organism evidence="10">
    <name type="scientific">Bactrocera latifrons</name>
    <name type="common">Malaysian fruit fly</name>
    <name type="synonym">Chaetodacus latifrons</name>
    <dbReference type="NCBI Taxonomy" id="174628"/>
    <lineage>
        <taxon>Eukaryota</taxon>
        <taxon>Metazoa</taxon>
        <taxon>Ecdysozoa</taxon>
        <taxon>Arthropoda</taxon>
        <taxon>Hexapoda</taxon>
        <taxon>Insecta</taxon>
        <taxon>Pterygota</taxon>
        <taxon>Neoptera</taxon>
        <taxon>Endopterygota</taxon>
        <taxon>Diptera</taxon>
        <taxon>Brachycera</taxon>
        <taxon>Muscomorpha</taxon>
        <taxon>Tephritoidea</taxon>
        <taxon>Tephritidae</taxon>
        <taxon>Bactrocera</taxon>
        <taxon>Bactrocera</taxon>
    </lineage>
</organism>
<dbReference type="Pfam" id="PF13181">
    <property type="entry name" value="TPR_8"/>
    <property type="match status" value="2"/>
</dbReference>
<dbReference type="InterPro" id="IPR019734">
    <property type="entry name" value="TPR_rpt"/>
</dbReference>
<dbReference type="GO" id="GO:0051787">
    <property type="term" value="F:misfolded protein binding"/>
    <property type="evidence" value="ECO:0007669"/>
    <property type="project" value="TreeGrafter"/>
</dbReference>
<feature type="repeat" description="TPR" evidence="6">
    <location>
        <begin position="342"/>
        <end position="375"/>
    </location>
</feature>
<dbReference type="InterPro" id="IPR001623">
    <property type="entry name" value="DnaJ_domain"/>
</dbReference>
<dbReference type="GO" id="GO:0051087">
    <property type="term" value="F:protein-folding chaperone binding"/>
    <property type="evidence" value="ECO:0007669"/>
    <property type="project" value="TreeGrafter"/>
</dbReference>
<dbReference type="FunFam" id="1.10.287.110:FF:000015">
    <property type="entry name" value="dnaJ homolog subfamily C member 3"/>
    <property type="match status" value="1"/>
</dbReference>
<dbReference type="CDD" id="cd06257">
    <property type="entry name" value="DnaJ"/>
    <property type="match status" value="1"/>
</dbReference>
<proteinExistence type="predicted"/>
<dbReference type="SUPFAM" id="SSF46565">
    <property type="entry name" value="Chaperone J-domain"/>
    <property type="match status" value="1"/>
</dbReference>
<dbReference type="PROSITE" id="PS50076">
    <property type="entry name" value="DNAJ_2"/>
    <property type="match status" value="1"/>
</dbReference>
<dbReference type="PANTHER" id="PTHR44140">
    <property type="entry name" value="LD25575P"/>
    <property type="match status" value="1"/>
</dbReference>
<evidence type="ECO:0000259" key="9">
    <source>
        <dbReference type="PROSITE" id="PS50076"/>
    </source>
</evidence>
<dbReference type="SUPFAM" id="SSF48452">
    <property type="entry name" value="TPR-like"/>
    <property type="match status" value="1"/>
</dbReference>
<comment type="subcellular location">
    <subcellularLocation>
        <location evidence="1">Endoplasmic reticulum lumen</location>
    </subcellularLocation>
</comment>
<dbReference type="InterPro" id="IPR036869">
    <property type="entry name" value="J_dom_sf"/>
</dbReference>
<dbReference type="InterPro" id="IPR051727">
    <property type="entry name" value="DnaJ_C3_Co-chaperones"/>
</dbReference>
<keyword evidence="3" id="KW-0677">Repeat</keyword>
<feature type="repeat" description="TPR" evidence="6">
    <location>
        <begin position="225"/>
        <end position="258"/>
    </location>
</feature>
<evidence type="ECO:0000256" key="7">
    <source>
        <dbReference type="SAM" id="MobiDB-lite"/>
    </source>
</evidence>
<evidence type="ECO:0000256" key="4">
    <source>
        <dbReference type="ARBA" id="ARBA00022803"/>
    </source>
</evidence>
<evidence type="ECO:0000256" key="3">
    <source>
        <dbReference type="ARBA" id="ARBA00022737"/>
    </source>
</evidence>
<dbReference type="EMBL" id="GDHF01011172">
    <property type="protein sequence ID" value="JAI41142.1"/>
    <property type="molecule type" value="Transcribed_RNA"/>
</dbReference>
<keyword evidence="4 6" id="KW-0802">TPR repeat</keyword>
<feature type="repeat" description="TPR" evidence="6">
    <location>
        <begin position="77"/>
        <end position="110"/>
    </location>
</feature>
<evidence type="ECO:0000256" key="8">
    <source>
        <dbReference type="SAM" id="SignalP"/>
    </source>
</evidence>
<protein>
    <submittedName>
        <fullName evidence="10">DnaJ subfamily C member 3</fullName>
    </submittedName>
</protein>
<dbReference type="Gene3D" id="1.10.287.110">
    <property type="entry name" value="DnaJ domain"/>
    <property type="match status" value="1"/>
</dbReference>
<keyword evidence="5" id="KW-0256">Endoplasmic reticulum</keyword>
<feature type="repeat" description="TPR" evidence="6">
    <location>
        <begin position="43"/>
        <end position="76"/>
    </location>
</feature>
<feature type="chain" id="PRO_5005522291" evidence="8">
    <location>
        <begin position="37"/>
        <end position="499"/>
    </location>
</feature>
<reference evidence="10" key="1">
    <citation type="submission" date="2015-06" db="EMBL/GenBank/DDBJ databases">
        <authorList>
            <person name="Hoefler B.C."/>
            <person name="Straight P.D."/>
        </authorList>
    </citation>
    <scope>NUCLEOTIDE SEQUENCE</scope>
</reference>
<name>A0A0K8VQI9_BACLA</name>
<dbReference type="Gene3D" id="1.25.40.10">
    <property type="entry name" value="Tetratricopeptide repeat domain"/>
    <property type="match status" value="1"/>
</dbReference>
<evidence type="ECO:0000256" key="1">
    <source>
        <dbReference type="ARBA" id="ARBA00004319"/>
    </source>
</evidence>
<dbReference type="FunFam" id="1.25.40.10:FF:000224">
    <property type="entry name" value="DnaJ and TPR domain protein"/>
    <property type="match status" value="1"/>
</dbReference>
<feature type="domain" description="J" evidence="9">
    <location>
        <begin position="396"/>
        <end position="463"/>
    </location>
</feature>
<sequence length="499" mass="57524">MVVPLNDMLPFATGERKLAACVLLLLLELFLEGADAVPNQADIENHLELGKEFLAKGQLADALTHYHAAVEGDPNNYLTLFKRGTVYLALGKARFAVQDFTRVLELKPDFAAARIQRGIVHLKSGEYKQASEDFEHVLQEDPYNESVNEHYRRIEAAIEQWEIVKDLRYRGDSRNIIPMITQLLEISPWSIEFRQARADAYIAIDELPSAISDLRSVNKLSQDSTEGYYNIALLLYKMGQATNALKEIRECLHLDPEHKDCFPFYKKLRKVEKSLTKAENSREEKQYSDCINSAESVLKQEKNEKMVIYEAKRLLCTCYTRDEQFAKALSYCKEALDVLKDPQLYCERADAYIGSEMYDDAVHDYQKALEMDESLQRAKDGIEKAKRLQKQAERRDYYKILGVKRTANKQEIIKAYRKAAQKWHPDNFKDDEKKIAEKKFIDIAAAKEVLTDPEKRKQFDMGQDPLDPEANQQQGGFRGGSPFAHFHHGSPFQFKFHFN</sequence>
<dbReference type="AlphaFoldDB" id="A0A0K8VQI9"/>
<dbReference type="SMART" id="SM00271">
    <property type="entry name" value="DnaJ"/>
    <property type="match status" value="1"/>
</dbReference>
<dbReference type="InterPro" id="IPR011990">
    <property type="entry name" value="TPR-like_helical_dom_sf"/>
</dbReference>
<feature type="signal peptide" evidence="8">
    <location>
        <begin position="1"/>
        <end position="36"/>
    </location>
</feature>
<dbReference type="OrthoDB" id="1726119at2759"/>
<evidence type="ECO:0000256" key="2">
    <source>
        <dbReference type="ARBA" id="ARBA00022729"/>
    </source>
</evidence>
<gene>
    <name evidence="10" type="primary">DNAJC3</name>
    <name evidence="10" type="ORF">c0_g1_i1</name>
</gene>
<dbReference type="GeneID" id="108968722"/>
<dbReference type="CTD" id="41161"/>
<evidence type="ECO:0000256" key="6">
    <source>
        <dbReference type="PROSITE-ProRule" id="PRU00339"/>
    </source>
</evidence>
<accession>A0A0K8VQI9</accession>
<dbReference type="PRINTS" id="PR00625">
    <property type="entry name" value="JDOMAIN"/>
</dbReference>